<dbReference type="EMBL" id="VJZC01000532">
    <property type="protein sequence ID" value="MPY63231.1"/>
    <property type="molecule type" value="Genomic_DNA"/>
</dbReference>
<feature type="region of interest" description="Disordered" evidence="1">
    <location>
        <begin position="31"/>
        <end position="116"/>
    </location>
</feature>
<proteinExistence type="predicted"/>
<gene>
    <name evidence="3" type="ORF">FNH08_40580</name>
</gene>
<organism evidence="3 4">
    <name type="scientific">Streptomyces spongiae</name>
    <dbReference type="NCBI Taxonomy" id="565072"/>
    <lineage>
        <taxon>Bacteria</taxon>
        <taxon>Bacillati</taxon>
        <taxon>Actinomycetota</taxon>
        <taxon>Actinomycetes</taxon>
        <taxon>Kitasatosporales</taxon>
        <taxon>Streptomycetaceae</taxon>
        <taxon>Streptomyces</taxon>
    </lineage>
</organism>
<evidence type="ECO:0008006" key="5">
    <source>
        <dbReference type="Google" id="ProtNLM"/>
    </source>
</evidence>
<dbReference type="RefSeq" id="WP_152776527.1">
    <property type="nucleotide sequence ID" value="NZ_VJZC01000532.1"/>
</dbReference>
<feature type="signal peptide" evidence="2">
    <location>
        <begin position="1"/>
        <end position="34"/>
    </location>
</feature>
<keyword evidence="4" id="KW-1185">Reference proteome</keyword>
<evidence type="ECO:0000313" key="3">
    <source>
        <dbReference type="EMBL" id="MPY63231.1"/>
    </source>
</evidence>
<protein>
    <recommendedName>
        <fullName evidence="5">ATP-binding protein</fullName>
    </recommendedName>
</protein>
<dbReference type="Proteomes" id="UP000400924">
    <property type="component" value="Unassembled WGS sequence"/>
</dbReference>
<evidence type="ECO:0000313" key="4">
    <source>
        <dbReference type="Proteomes" id="UP000400924"/>
    </source>
</evidence>
<keyword evidence="2" id="KW-0732">Signal</keyword>
<evidence type="ECO:0000256" key="1">
    <source>
        <dbReference type="SAM" id="MobiDB-lite"/>
    </source>
</evidence>
<evidence type="ECO:0000256" key="2">
    <source>
        <dbReference type="SAM" id="SignalP"/>
    </source>
</evidence>
<dbReference type="AlphaFoldDB" id="A0A5N8XV29"/>
<accession>A0A5N8XV29</accession>
<dbReference type="OrthoDB" id="3872455at2"/>
<feature type="chain" id="PRO_5024398463" description="ATP-binding protein" evidence="2">
    <location>
        <begin position="35"/>
        <end position="135"/>
    </location>
</feature>
<comment type="caution">
    <text evidence="3">The sequence shown here is derived from an EMBL/GenBank/DDBJ whole genome shotgun (WGS) entry which is preliminary data.</text>
</comment>
<name>A0A5N8XV29_9ACTN</name>
<sequence>MARHSAPHPSTARRAVLALTTASVALGAGATATAADSERAVGAVRAAPDGRPGKTDLKAGTQALTGSVRHATGPAEDLKPNPLAGTGVDPLDNGVGTQVADFKPVSSRDVTGPVAQAPSTGGIPLLGQIPGLLHG</sequence>
<reference evidence="3 4" key="1">
    <citation type="submission" date="2019-07" db="EMBL/GenBank/DDBJ databases">
        <title>New species of Amycolatopsis and Streptomyces.</title>
        <authorList>
            <person name="Duangmal K."/>
            <person name="Teo W.F.A."/>
            <person name="Lipun K."/>
        </authorList>
    </citation>
    <scope>NUCLEOTIDE SEQUENCE [LARGE SCALE GENOMIC DNA]</scope>
    <source>
        <strain evidence="3 4">NBRC 106415</strain>
    </source>
</reference>